<feature type="compositionally biased region" description="Polar residues" evidence="1">
    <location>
        <begin position="32"/>
        <end position="41"/>
    </location>
</feature>
<evidence type="ECO:0000256" key="1">
    <source>
        <dbReference type="SAM" id="MobiDB-lite"/>
    </source>
</evidence>
<dbReference type="AlphaFoldDB" id="A0AAD8AYZ6"/>
<dbReference type="Proteomes" id="UP001233172">
    <property type="component" value="Unassembled WGS sequence"/>
</dbReference>
<dbReference type="EMBL" id="JASAOG010000187">
    <property type="protein sequence ID" value="KAK0045041.1"/>
    <property type="molecule type" value="Genomic_DNA"/>
</dbReference>
<feature type="non-terminal residue" evidence="2">
    <location>
        <position position="1"/>
    </location>
</feature>
<name>A0AAD8AYZ6_BIOPF</name>
<evidence type="ECO:0000313" key="3">
    <source>
        <dbReference type="Proteomes" id="UP001233172"/>
    </source>
</evidence>
<evidence type="ECO:0000313" key="2">
    <source>
        <dbReference type="EMBL" id="KAK0045041.1"/>
    </source>
</evidence>
<feature type="compositionally biased region" description="Basic and acidic residues" evidence="1">
    <location>
        <begin position="88"/>
        <end position="106"/>
    </location>
</feature>
<sequence length="179" mass="19421">NRGTQDSPISDKLISTNGGKGPPRMTKLYTRASATSLNNDDSLLPNVLSKEPANKAVQNQNNETKFQEVPGSDSPAAGDSPLTNIDVPQDHAFSKAPPEWRQHDQAAAEGNNEEQQKKPEPSQAQFSPSCDVSAKDVASAIKRAKTVRCKQEIADVFCQQQNGTLYTINLPNYCPNKGK</sequence>
<feature type="compositionally biased region" description="Polar residues" evidence="1">
    <location>
        <begin position="1"/>
        <end position="17"/>
    </location>
</feature>
<organism evidence="2 3">
    <name type="scientific">Biomphalaria pfeifferi</name>
    <name type="common">Bloodfluke planorb</name>
    <name type="synonym">Freshwater snail</name>
    <dbReference type="NCBI Taxonomy" id="112525"/>
    <lineage>
        <taxon>Eukaryota</taxon>
        <taxon>Metazoa</taxon>
        <taxon>Spiralia</taxon>
        <taxon>Lophotrochozoa</taxon>
        <taxon>Mollusca</taxon>
        <taxon>Gastropoda</taxon>
        <taxon>Heterobranchia</taxon>
        <taxon>Euthyneura</taxon>
        <taxon>Panpulmonata</taxon>
        <taxon>Hygrophila</taxon>
        <taxon>Lymnaeoidea</taxon>
        <taxon>Planorbidae</taxon>
        <taxon>Biomphalaria</taxon>
    </lineage>
</organism>
<reference evidence="2" key="1">
    <citation type="journal article" date="2023" name="PLoS Negl. Trop. Dis.">
        <title>A genome sequence for Biomphalaria pfeifferi, the major vector snail for the human-infecting parasite Schistosoma mansoni.</title>
        <authorList>
            <person name="Bu L."/>
            <person name="Lu L."/>
            <person name="Laidemitt M.R."/>
            <person name="Zhang S.M."/>
            <person name="Mutuku M."/>
            <person name="Mkoji G."/>
            <person name="Steinauer M."/>
            <person name="Loker E.S."/>
        </authorList>
    </citation>
    <scope>NUCLEOTIDE SEQUENCE</scope>
    <source>
        <strain evidence="2">KasaAsao</strain>
    </source>
</reference>
<feature type="region of interest" description="Disordered" evidence="1">
    <location>
        <begin position="1"/>
        <end position="131"/>
    </location>
</feature>
<accession>A0AAD8AYZ6</accession>
<reference evidence="2" key="2">
    <citation type="submission" date="2023-04" db="EMBL/GenBank/DDBJ databases">
        <authorList>
            <person name="Bu L."/>
            <person name="Lu L."/>
            <person name="Laidemitt M.R."/>
            <person name="Zhang S.M."/>
            <person name="Mutuku M."/>
            <person name="Mkoji G."/>
            <person name="Steinauer M."/>
            <person name="Loker E.S."/>
        </authorList>
    </citation>
    <scope>NUCLEOTIDE SEQUENCE</scope>
    <source>
        <strain evidence="2">KasaAsao</strain>
        <tissue evidence="2">Whole Snail</tissue>
    </source>
</reference>
<comment type="caution">
    <text evidence="2">The sequence shown here is derived from an EMBL/GenBank/DDBJ whole genome shotgun (WGS) entry which is preliminary data.</text>
</comment>
<keyword evidence="3" id="KW-1185">Reference proteome</keyword>
<gene>
    <name evidence="2" type="ORF">Bpfe_025520</name>
</gene>
<protein>
    <submittedName>
        <fullName evidence="2">Xylosyltransferase 1</fullName>
    </submittedName>
</protein>
<proteinExistence type="predicted"/>